<reference evidence="1 2" key="1">
    <citation type="submission" date="2019-02" db="EMBL/GenBank/DDBJ databases">
        <title>Sequencing the genomes of 1000 actinobacteria strains.</title>
        <authorList>
            <person name="Klenk H.-P."/>
        </authorList>
    </citation>
    <scope>NUCLEOTIDE SEQUENCE [LARGE SCALE GENOMIC DNA]</scope>
    <source>
        <strain evidence="1 2">DSM 45162</strain>
    </source>
</reference>
<protein>
    <submittedName>
        <fullName evidence="1">Uncharacterized protein</fullName>
    </submittedName>
</protein>
<sequence>MQPPIGHSGPLAETVRAFDYRGNVGEATTVVQADLRAPTGWIVSPEQLTVVHGATVDVTVESPDTDLQSITSA</sequence>
<gene>
    <name evidence="1" type="ORF">EV385_0514</name>
</gene>
<comment type="caution">
    <text evidence="1">The sequence shown here is derived from an EMBL/GenBank/DDBJ whole genome shotgun (WGS) entry which is preliminary data.</text>
</comment>
<name>A0A4Q7ZDN2_9ACTN</name>
<keyword evidence="2" id="KW-1185">Reference proteome</keyword>
<evidence type="ECO:0000313" key="1">
    <source>
        <dbReference type="EMBL" id="RZU48790.1"/>
    </source>
</evidence>
<dbReference type="AlphaFoldDB" id="A0A4Q7ZDN2"/>
<accession>A0A4Q7ZDN2</accession>
<evidence type="ECO:0000313" key="2">
    <source>
        <dbReference type="Proteomes" id="UP000292564"/>
    </source>
</evidence>
<organism evidence="1 2">
    <name type="scientific">Krasilnikovia cinnamomea</name>
    <dbReference type="NCBI Taxonomy" id="349313"/>
    <lineage>
        <taxon>Bacteria</taxon>
        <taxon>Bacillati</taxon>
        <taxon>Actinomycetota</taxon>
        <taxon>Actinomycetes</taxon>
        <taxon>Micromonosporales</taxon>
        <taxon>Micromonosporaceae</taxon>
        <taxon>Krasilnikovia</taxon>
    </lineage>
</organism>
<proteinExistence type="predicted"/>
<dbReference type="EMBL" id="SHKY01000001">
    <property type="protein sequence ID" value="RZU48790.1"/>
    <property type="molecule type" value="Genomic_DNA"/>
</dbReference>
<dbReference type="Proteomes" id="UP000292564">
    <property type="component" value="Unassembled WGS sequence"/>
</dbReference>